<keyword evidence="2" id="KW-0378">Hydrolase</keyword>
<gene>
    <name evidence="2" type="primary">Hfm1</name>
    <name evidence="2" type="ORF">TNCT_621641</name>
</gene>
<evidence type="ECO:0000259" key="1">
    <source>
        <dbReference type="Pfam" id="PF02889"/>
    </source>
</evidence>
<organism evidence="2 3">
    <name type="scientific">Trichonephila clavata</name>
    <name type="common">Joro spider</name>
    <name type="synonym">Nephila clavata</name>
    <dbReference type="NCBI Taxonomy" id="2740835"/>
    <lineage>
        <taxon>Eukaryota</taxon>
        <taxon>Metazoa</taxon>
        <taxon>Ecdysozoa</taxon>
        <taxon>Arthropoda</taxon>
        <taxon>Chelicerata</taxon>
        <taxon>Arachnida</taxon>
        <taxon>Araneae</taxon>
        <taxon>Araneomorphae</taxon>
        <taxon>Entelegynae</taxon>
        <taxon>Araneoidea</taxon>
        <taxon>Nephilidae</taxon>
        <taxon>Trichonephila</taxon>
    </lineage>
</organism>
<sequence>LIQATFGCLPISEPAFNQDIAKIFRSGVRVAQCLAEYLTYDTKGFSILYHATILAKCFKARLWDNSKHVSRQLEKIVSGPLVTAYKIVRQYVVKELFASMWLMKCKRVWREGVVRQYVVDEVLASMEMKVCCLGGESASFWATCNCL</sequence>
<evidence type="ECO:0000313" key="3">
    <source>
        <dbReference type="Proteomes" id="UP000887116"/>
    </source>
</evidence>
<dbReference type="AlphaFoldDB" id="A0A8X6L5A4"/>
<feature type="domain" description="SEC63" evidence="1">
    <location>
        <begin position="1"/>
        <end position="82"/>
    </location>
</feature>
<reference evidence="2" key="1">
    <citation type="submission" date="2020-07" db="EMBL/GenBank/DDBJ databases">
        <title>Multicomponent nature underlies the extraordinary mechanical properties of spider dragline silk.</title>
        <authorList>
            <person name="Kono N."/>
            <person name="Nakamura H."/>
            <person name="Mori M."/>
            <person name="Yoshida Y."/>
            <person name="Ohtoshi R."/>
            <person name="Malay A.D."/>
            <person name="Moran D.A.P."/>
            <person name="Tomita M."/>
            <person name="Numata K."/>
            <person name="Arakawa K."/>
        </authorList>
    </citation>
    <scope>NUCLEOTIDE SEQUENCE</scope>
</reference>
<dbReference type="GO" id="GO:0016787">
    <property type="term" value="F:hydrolase activity"/>
    <property type="evidence" value="ECO:0007669"/>
    <property type="project" value="UniProtKB-KW"/>
</dbReference>
<proteinExistence type="predicted"/>
<dbReference type="PANTHER" id="PTHR47835">
    <property type="entry name" value="HFM1, ATP DEPENDENT DNA HELICASE HOMOLOG"/>
    <property type="match status" value="1"/>
</dbReference>
<dbReference type="GO" id="GO:0043138">
    <property type="term" value="F:3'-5' DNA helicase activity"/>
    <property type="evidence" value="ECO:0007669"/>
    <property type="project" value="UniProtKB-EC"/>
</dbReference>
<comment type="caution">
    <text evidence="2">The sequence shown here is derived from an EMBL/GenBank/DDBJ whole genome shotgun (WGS) entry which is preliminary data.</text>
</comment>
<dbReference type="GO" id="GO:0051321">
    <property type="term" value="P:meiotic cell cycle"/>
    <property type="evidence" value="ECO:0007669"/>
    <property type="project" value="UniProtKB-KW"/>
</dbReference>
<dbReference type="OrthoDB" id="6429642at2759"/>
<protein>
    <submittedName>
        <fullName evidence="2">Probable ATP-dependent DNA helicase HFM1</fullName>
    </submittedName>
</protein>
<name>A0A8X6L5A4_TRICU</name>
<keyword evidence="2" id="KW-0547">Nucleotide-binding</keyword>
<dbReference type="SUPFAM" id="SSF158702">
    <property type="entry name" value="Sec63 N-terminal domain-like"/>
    <property type="match status" value="1"/>
</dbReference>
<evidence type="ECO:0000313" key="2">
    <source>
        <dbReference type="EMBL" id="GFQ95896.1"/>
    </source>
</evidence>
<accession>A0A8X6L5A4</accession>
<dbReference type="EMBL" id="BMAO01004629">
    <property type="protein sequence ID" value="GFQ95896.1"/>
    <property type="molecule type" value="Genomic_DNA"/>
</dbReference>
<keyword evidence="2" id="KW-0347">Helicase</keyword>
<dbReference type="Gene3D" id="1.10.3380.10">
    <property type="entry name" value="Sec63 N-terminal domain-like domain"/>
    <property type="match status" value="1"/>
</dbReference>
<dbReference type="InterPro" id="IPR052247">
    <property type="entry name" value="Meiotic_Crossover_Helicase"/>
</dbReference>
<dbReference type="InterPro" id="IPR004179">
    <property type="entry name" value="Sec63-dom"/>
</dbReference>
<dbReference type="Proteomes" id="UP000887116">
    <property type="component" value="Unassembled WGS sequence"/>
</dbReference>
<feature type="non-terminal residue" evidence="2">
    <location>
        <position position="1"/>
    </location>
</feature>
<dbReference type="Pfam" id="PF02889">
    <property type="entry name" value="Sec63"/>
    <property type="match status" value="1"/>
</dbReference>
<dbReference type="PANTHER" id="PTHR47835:SF3">
    <property type="entry name" value="HELICASE FOR MEIOSIS 1"/>
    <property type="match status" value="1"/>
</dbReference>
<keyword evidence="3" id="KW-1185">Reference proteome</keyword>
<keyword evidence="2" id="KW-0067">ATP-binding</keyword>